<proteinExistence type="predicted"/>
<sequence length="348" mass="41265">MYTPKFNYSDKVVQNLVKIERNRTQLENVDLSYVIKNKIQFQNKAVDILHFSNFLGLEFTLKDAEKVTNSTRPENVDETRSIILKNFKNALDFSRSNVAETYSEFDRPIILHLTKLLLSQWRETWEVTFRNFEDRIDDRWDSYVGLRDVNIRSNEIENEINELIEWYKYSSPTIAPLVRIAVVFFRLIEISPFTAGNKFIITAIIDYLMLKNNFGGKTHSSTLRMINQNEEKIQKAYDIVRKTYDLSHWIDIFTSIVMNDLIESREEIHDFVIEEEKSKQQPFLNLNKRQLKVLKYLQNVPTIKREDYCHMMDVSTMTAFRDLDDLVRKKLLKIEGRGRGTKYKLATM</sequence>
<evidence type="ECO:0000313" key="2">
    <source>
        <dbReference type="EMBL" id="MCA9386539.1"/>
    </source>
</evidence>
<dbReference type="Gene3D" id="1.10.3290.10">
    <property type="entry name" value="Fido-like domain"/>
    <property type="match status" value="1"/>
</dbReference>
<dbReference type="SUPFAM" id="SSF140931">
    <property type="entry name" value="Fic-like"/>
    <property type="match status" value="1"/>
</dbReference>
<evidence type="ECO:0000313" key="3">
    <source>
        <dbReference type="Proteomes" id="UP000714915"/>
    </source>
</evidence>
<reference evidence="2" key="2">
    <citation type="journal article" date="2021" name="Microbiome">
        <title>Successional dynamics and alternative stable states in a saline activated sludge microbial community over 9 years.</title>
        <authorList>
            <person name="Wang Y."/>
            <person name="Ye J."/>
            <person name="Ju F."/>
            <person name="Liu L."/>
            <person name="Boyd J.A."/>
            <person name="Deng Y."/>
            <person name="Parks D.H."/>
            <person name="Jiang X."/>
            <person name="Yin X."/>
            <person name="Woodcroft B.J."/>
            <person name="Tyson G.W."/>
            <person name="Hugenholtz P."/>
            <person name="Polz M.F."/>
            <person name="Zhang T."/>
        </authorList>
    </citation>
    <scope>NUCLEOTIDE SEQUENCE</scope>
    <source>
        <strain evidence="2">HKST-UBA09</strain>
    </source>
</reference>
<reference evidence="2" key="1">
    <citation type="submission" date="2020-04" db="EMBL/GenBank/DDBJ databases">
        <authorList>
            <person name="Zhang T."/>
        </authorList>
    </citation>
    <scope>NUCLEOTIDE SEQUENCE</scope>
    <source>
        <strain evidence="2">HKST-UBA09</strain>
    </source>
</reference>
<gene>
    <name evidence="2" type="ORF">KC669_00745</name>
</gene>
<dbReference type="Gene3D" id="1.10.10.10">
    <property type="entry name" value="Winged helix-like DNA-binding domain superfamily/Winged helix DNA-binding domain"/>
    <property type="match status" value="1"/>
</dbReference>
<dbReference type="PROSITE" id="PS51459">
    <property type="entry name" value="FIDO"/>
    <property type="match status" value="1"/>
</dbReference>
<dbReference type="SUPFAM" id="SSF46785">
    <property type="entry name" value="Winged helix' DNA-binding domain"/>
    <property type="match status" value="1"/>
</dbReference>
<dbReference type="InterPro" id="IPR036390">
    <property type="entry name" value="WH_DNA-bd_sf"/>
</dbReference>
<dbReference type="EMBL" id="JAGQLF010000005">
    <property type="protein sequence ID" value="MCA9386539.1"/>
    <property type="molecule type" value="Genomic_DNA"/>
</dbReference>
<dbReference type="Proteomes" id="UP000714915">
    <property type="component" value="Unassembled WGS sequence"/>
</dbReference>
<organism evidence="2 3">
    <name type="scientific">Candidatus Dojkabacteria bacterium</name>
    <dbReference type="NCBI Taxonomy" id="2099670"/>
    <lineage>
        <taxon>Bacteria</taxon>
        <taxon>Candidatus Dojkabacteria</taxon>
    </lineage>
</organism>
<dbReference type="InterPro" id="IPR036597">
    <property type="entry name" value="Fido-like_dom_sf"/>
</dbReference>
<accession>A0A955L9H0</accession>
<dbReference type="InterPro" id="IPR036388">
    <property type="entry name" value="WH-like_DNA-bd_sf"/>
</dbReference>
<feature type="domain" description="Fido" evidence="1">
    <location>
        <begin position="105"/>
        <end position="255"/>
    </location>
</feature>
<protein>
    <submittedName>
        <fullName evidence="2">Fic family protein</fullName>
    </submittedName>
</protein>
<dbReference type="InterPro" id="IPR003812">
    <property type="entry name" value="Fido"/>
</dbReference>
<evidence type="ECO:0000259" key="1">
    <source>
        <dbReference type="PROSITE" id="PS51459"/>
    </source>
</evidence>
<dbReference type="AlphaFoldDB" id="A0A955L9H0"/>
<comment type="caution">
    <text evidence="2">The sequence shown here is derived from an EMBL/GenBank/DDBJ whole genome shotgun (WGS) entry which is preliminary data.</text>
</comment>
<name>A0A955L9H0_9BACT</name>